<evidence type="ECO:0000259" key="2">
    <source>
        <dbReference type="PROSITE" id="PS50835"/>
    </source>
</evidence>
<proteinExistence type="predicted"/>
<dbReference type="InterPro" id="IPR050958">
    <property type="entry name" value="Cell_Adh-Cytoskel_Orgn"/>
</dbReference>
<dbReference type="InterPro" id="IPR036179">
    <property type="entry name" value="Ig-like_dom_sf"/>
</dbReference>
<keyword evidence="1" id="KW-0393">Immunoglobulin domain</keyword>
<dbReference type="CDD" id="cd00096">
    <property type="entry name" value="Ig"/>
    <property type="match status" value="1"/>
</dbReference>
<keyword evidence="4" id="KW-1185">Reference proteome</keyword>
<dbReference type="InterPro" id="IPR003598">
    <property type="entry name" value="Ig_sub2"/>
</dbReference>
<dbReference type="SMART" id="SM00408">
    <property type="entry name" value="IGc2"/>
    <property type="match status" value="1"/>
</dbReference>
<dbReference type="Proteomes" id="UP001303046">
    <property type="component" value="Unassembled WGS sequence"/>
</dbReference>
<dbReference type="Pfam" id="PF13927">
    <property type="entry name" value="Ig_3"/>
    <property type="match status" value="1"/>
</dbReference>
<gene>
    <name evidence="3" type="primary">Necator_chrIII.g9975</name>
    <name evidence="3" type="ORF">RB195_009210</name>
</gene>
<comment type="caution">
    <text evidence="3">The sequence shown here is derived from an EMBL/GenBank/DDBJ whole genome shotgun (WGS) entry which is preliminary data.</text>
</comment>
<dbReference type="SUPFAM" id="SSF48726">
    <property type="entry name" value="Immunoglobulin"/>
    <property type="match status" value="1"/>
</dbReference>
<dbReference type="EMBL" id="JAVFWL010000003">
    <property type="protein sequence ID" value="KAK6741211.1"/>
    <property type="molecule type" value="Genomic_DNA"/>
</dbReference>
<evidence type="ECO:0000313" key="4">
    <source>
        <dbReference type="Proteomes" id="UP001303046"/>
    </source>
</evidence>
<organism evidence="3 4">
    <name type="scientific">Necator americanus</name>
    <name type="common">Human hookworm</name>
    <dbReference type="NCBI Taxonomy" id="51031"/>
    <lineage>
        <taxon>Eukaryota</taxon>
        <taxon>Metazoa</taxon>
        <taxon>Ecdysozoa</taxon>
        <taxon>Nematoda</taxon>
        <taxon>Chromadorea</taxon>
        <taxon>Rhabditida</taxon>
        <taxon>Rhabditina</taxon>
        <taxon>Rhabditomorpha</taxon>
        <taxon>Strongyloidea</taxon>
        <taxon>Ancylostomatidae</taxon>
        <taxon>Bunostominae</taxon>
        <taxon>Necator</taxon>
    </lineage>
</organism>
<dbReference type="PANTHER" id="PTHR45080">
    <property type="entry name" value="CONTACTIN 5"/>
    <property type="match status" value="1"/>
</dbReference>
<dbReference type="Gene3D" id="2.60.40.10">
    <property type="entry name" value="Immunoglobulins"/>
    <property type="match status" value="1"/>
</dbReference>
<protein>
    <recommendedName>
        <fullName evidence="2">Ig-like domain-containing protein</fullName>
    </recommendedName>
</protein>
<sequence>MNATAASTLSDLEKPKEKTTIDTCEFRSCSPGLLLFQSDVRIWRATRYSYDFPCDNHYKYLNPGNVFQKMLRLLVLLFIWCSSEASRYSHTNEDLLHFSRSENGPRINRHSFFKQDFRPGYKLKLFCEAHGIPRPDFRWYKDGVQVKDRPGLEIRNYVDSYKISSHLDIDPTRVLDAGEYECVANNTFGYHLEHMRAYLRL</sequence>
<accession>A0ABR1CTJ2</accession>
<name>A0ABR1CTJ2_NECAM</name>
<dbReference type="InterPro" id="IPR013783">
    <property type="entry name" value="Ig-like_fold"/>
</dbReference>
<evidence type="ECO:0000313" key="3">
    <source>
        <dbReference type="EMBL" id="KAK6741211.1"/>
    </source>
</evidence>
<dbReference type="PANTHER" id="PTHR45080:SF32">
    <property type="entry name" value="MAM DOMAIN CONTAINING GLYCOSYLPHOSPHATIDYLINOSITOL ANCHOR 1"/>
    <property type="match status" value="1"/>
</dbReference>
<feature type="domain" description="Ig-like" evidence="2">
    <location>
        <begin position="105"/>
        <end position="186"/>
    </location>
</feature>
<evidence type="ECO:0000256" key="1">
    <source>
        <dbReference type="ARBA" id="ARBA00023319"/>
    </source>
</evidence>
<dbReference type="PROSITE" id="PS50835">
    <property type="entry name" value="IG_LIKE"/>
    <property type="match status" value="1"/>
</dbReference>
<dbReference type="InterPro" id="IPR007110">
    <property type="entry name" value="Ig-like_dom"/>
</dbReference>
<reference evidence="3 4" key="1">
    <citation type="submission" date="2023-08" db="EMBL/GenBank/DDBJ databases">
        <title>A Necator americanus chromosomal reference genome.</title>
        <authorList>
            <person name="Ilik V."/>
            <person name="Petrzelkova K.J."/>
            <person name="Pardy F."/>
            <person name="Fuh T."/>
            <person name="Niatou-Singa F.S."/>
            <person name="Gouil Q."/>
            <person name="Baker L."/>
            <person name="Ritchie M.E."/>
            <person name="Jex A.R."/>
            <person name="Gazzola D."/>
            <person name="Li H."/>
            <person name="Toshio Fujiwara R."/>
            <person name="Zhan B."/>
            <person name="Aroian R.V."/>
            <person name="Pafco B."/>
            <person name="Schwarz E.M."/>
        </authorList>
    </citation>
    <scope>NUCLEOTIDE SEQUENCE [LARGE SCALE GENOMIC DNA]</scope>
    <source>
        <strain evidence="3 4">Aroian</strain>
        <tissue evidence="3">Whole animal</tissue>
    </source>
</reference>